<evidence type="ECO:0000256" key="3">
    <source>
        <dbReference type="ARBA" id="ARBA00022525"/>
    </source>
</evidence>
<dbReference type="InterPro" id="IPR033116">
    <property type="entry name" value="TRYPSIN_SER"/>
</dbReference>
<evidence type="ECO:0000256" key="6">
    <source>
        <dbReference type="ARBA" id="ARBA00022825"/>
    </source>
</evidence>
<dbReference type="AlphaFoldDB" id="A0AAN7RJI4"/>
<dbReference type="InterPro" id="IPR009003">
    <property type="entry name" value="Peptidase_S1_PA"/>
</dbReference>
<comment type="caution">
    <text evidence="11">The sequence shown here is derived from an EMBL/GenBank/DDBJ whole genome shotgun (WGS) entry which is preliminary data.</text>
</comment>
<evidence type="ECO:0000256" key="1">
    <source>
        <dbReference type="ARBA" id="ARBA00004613"/>
    </source>
</evidence>
<feature type="chain" id="PRO_5043055301" description="Peptidase S1 domain-containing protein" evidence="9">
    <location>
        <begin position="17"/>
        <end position="480"/>
    </location>
</feature>
<dbReference type="InterPro" id="IPR043504">
    <property type="entry name" value="Peptidase_S1_PA_chymotrypsin"/>
</dbReference>
<evidence type="ECO:0000256" key="8">
    <source>
        <dbReference type="RuleBase" id="RU363034"/>
    </source>
</evidence>
<sequence length="480" mass="51889">MERLLPLLLLATAAVGDENRIVGGHSCQKKRHPYQVVLLGPQKNIHCGGVLIGKSWVLTAAHCDTKSWLPNATIPLASPYDHPVGLATTTTYLGSQNDHLIGLATTTMQLGSQNDHLIGLATTTIQLGSQNNHLTGLTTTTIQLGSQNDHLTGLTTTTMQLGSQNDHLIGLATTTMQLGSQNDHLIGLATTTMQLGSQNDHLIGLATTTMQLGSQNDHLIGLATTTIQLPSPEHGQEVLKPCVSYLLRFCRVMQTSPQEPRAPSLQERLGHGHHVRTHDPHSPMEVSSLGHLRQPGGPIPIRMGDHSLKTKEGTEQCIYSAKAFIHPNYNPTSHDSDIMLLKLQKPARFTDRISPVALPKRCPPPNSECIVSGWGSTSSPEGYFPDVLQCGVVYTMPNEECGKLYPKGITKNMLCAGVSSGGTDSCQGDSGGPLVCRDELQGIVSWGMQVCGQRGKPGVYTRVCEFTSWIHDTMRRNSHI</sequence>
<evidence type="ECO:0000259" key="10">
    <source>
        <dbReference type="PROSITE" id="PS50240"/>
    </source>
</evidence>
<protein>
    <recommendedName>
        <fullName evidence="10">Peptidase S1 domain-containing protein</fullName>
    </recommendedName>
</protein>
<keyword evidence="6 8" id="KW-0720">Serine protease</keyword>
<dbReference type="InterPro" id="IPR050127">
    <property type="entry name" value="Serine_Proteases_S1"/>
</dbReference>
<dbReference type="EMBL" id="JAUNZN010000115">
    <property type="protein sequence ID" value="KAK4805340.1"/>
    <property type="molecule type" value="Genomic_DNA"/>
</dbReference>
<proteinExistence type="inferred from homology"/>
<reference evidence="11 12" key="1">
    <citation type="journal article" date="2023" name="J. Hered.">
        <title>Chromosome-level genome of the wood stork (Mycteria americana) provides insight into avian chromosome evolution.</title>
        <authorList>
            <person name="Flamio R. Jr."/>
            <person name="Ramstad K.M."/>
        </authorList>
    </citation>
    <scope>NUCLEOTIDE SEQUENCE [LARGE SCALE GENOMIC DNA]</scope>
    <source>
        <strain evidence="11">JAX WOST 10</strain>
    </source>
</reference>
<keyword evidence="3" id="KW-0964">Secreted</keyword>
<keyword evidence="7" id="KW-1015">Disulfide bond</keyword>
<dbReference type="GO" id="GO:0005615">
    <property type="term" value="C:extracellular space"/>
    <property type="evidence" value="ECO:0007669"/>
    <property type="project" value="TreeGrafter"/>
</dbReference>
<dbReference type="GO" id="GO:0004252">
    <property type="term" value="F:serine-type endopeptidase activity"/>
    <property type="evidence" value="ECO:0007669"/>
    <property type="project" value="InterPro"/>
</dbReference>
<dbReference type="PROSITE" id="PS00135">
    <property type="entry name" value="TRYPSIN_SER"/>
    <property type="match status" value="1"/>
</dbReference>
<feature type="signal peptide" evidence="9">
    <location>
        <begin position="1"/>
        <end position="16"/>
    </location>
</feature>
<evidence type="ECO:0000313" key="12">
    <source>
        <dbReference type="Proteomes" id="UP001333110"/>
    </source>
</evidence>
<evidence type="ECO:0000256" key="9">
    <source>
        <dbReference type="SAM" id="SignalP"/>
    </source>
</evidence>
<organism evidence="11 12">
    <name type="scientific">Mycteria americana</name>
    <name type="common">Wood stork</name>
    <dbReference type="NCBI Taxonomy" id="33587"/>
    <lineage>
        <taxon>Eukaryota</taxon>
        <taxon>Metazoa</taxon>
        <taxon>Chordata</taxon>
        <taxon>Craniata</taxon>
        <taxon>Vertebrata</taxon>
        <taxon>Euteleostomi</taxon>
        <taxon>Archelosauria</taxon>
        <taxon>Archosauria</taxon>
        <taxon>Dinosauria</taxon>
        <taxon>Saurischia</taxon>
        <taxon>Theropoda</taxon>
        <taxon>Coelurosauria</taxon>
        <taxon>Aves</taxon>
        <taxon>Neognathae</taxon>
        <taxon>Neoaves</taxon>
        <taxon>Aequornithes</taxon>
        <taxon>Ciconiiformes</taxon>
        <taxon>Ciconiidae</taxon>
        <taxon>Mycteria</taxon>
    </lineage>
</organism>
<dbReference type="PANTHER" id="PTHR24264">
    <property type="entry name" value="TRYPSIN-RELATED"/>
    <property type="match status" value="1"/>
</dbReference>
<dbReference type="Gene3D" id="2.40.10.10">
    <property type="entry name" value="Trypsin-like serine proteases"/>
    <property type="match status" value="3"/>
</dbReference>
<dbReference type="GO" id="GO:0006508">
    <property type="term" value="P:proteolysis"/>
    <property type="evidence" value="ECO:0007669"/>
    <property type="project" value="UniProtKB-KW"/>
</dbReference>
<dbReference type="Proteomes" id="UP001333110">
    <property type="component" value="Unassembled WGS sequence"/>
</dbReference>
<comment type="similarity">
    <text evidence="2">Belongs to the peptidase S1 family. Snake venom subfamily.</text>
</comment>
<name>A0AAN7RJI4_MYCAM</name>
<evidence type="ECO:0000313" key="11">
    <source>
        <dbReference type="EMBL" id="KAK4805340.1"/>
    </source>
</evidence>
<dbReference type="PROSITE" id="PS00134">
    <property type="entry name" value="TRYPSIN_HIS"/>
    <property type="match status" value="1"/>
</dbReference>
<dbReference type="InterPro" id="IPR018114">
    <property type="entry name" value="TRYPSIN_HIS"/>
</dbReference>
<dbReference type="InterPro" id="IPR001254">
    <property type="entry name" value="Trypsin_dom"/>
</dbReference>
<accession>A0AAN7RJI4</accession>
<keyword evidence="5 8" id="KW-0378">Hydrolase</keyword>
<dbReference type="PANTHER" id="PTHR24264:SF15">
    <property type="entry name" value="RIKEN CDNA 2210010C04 GENE"/>
    <property type="match status" value="1"/>
</dbReference>
<dbReference type="FunFam" id="2.40.10.10:FF:000010">
    <property type="entry name" value="Kallikrein related peptidase 11"/>
    <property type="match status" value="1"/>
</dbReference>
<dbReference type="PROSITE" id="PS50240">
    <property type="entry name" value="TRYPSIN_DOM"/>
    <property type="match status" value="1"/>
</dbReference>
<feature type="domain" description="Peptidase S1" evidence="10">
    <location>
        <begin position="21"/>
        <end position="475"/>
    </location>
</feature>
<keyword evidence="4 8" id="KW-0645">Protease</keyword>
<comment type="subcellular location">
    <subcellularLocation>
        <location evidence="1">Secreted</location>
    </subcellularLocation>
</comment>
<evidence type="ECO:0000256" key="2">
    <source>
        <dbReference type="ARBA" id="ARBA00009228"/>
    </source>
</evidence>
<dbReference type="CDD" id="cd00190">
    <property type="entry name" value="Tryp_SPc"/>
    <property type="match status" value="1"/>
</dbReference>
<dbReference type="SUPFAM" id="SSF50494">
    <property type="entry name" value="Trypsin-like serine proteases"/>
    <property type="match status" value="3"/>
</dbReference>
<gene>
    <name evidence="11" type="ORF">QYF61_021887</name>
</gene>
<evidence type="ECO:0000256" key="4">
    <source>
        <dbReference type="ARBA" id="ARBA00022670"/>
    </source>
</evidence>
<evidence type="ECO:0000256" key="7">
    <source>
        <dbReference type="ARBA" id="ARBA00023157"/>
    </source>
</evidence>
<dbReference type="Pfam" id="PF00089">
    <property type="entry name" value="Trypsin"/>
    <property type="match status" value="2"/>
</dbReference>
<evidence type="ECO:0000256" key="5">
    <source>
        <dbReference type="ARBA" id="ARBA00022801"/>
    </source>
</evidence>
<keyword evidence="9" id="KW-0732">Signal</keyword>
<dbReference type="SMART" id="SM00020">
    <property type="entry name" value="Tryp_SPc"/>
    <property type="match status" value="1"/>
</dbReference>
<keyword evidence="12" id="KW-1185">Reference proteome</keyword>